<evidence type="ECO:0000256" key="4">
    <source>
        <dbReference type="ARBA" id="ARBA00022692"/>
    </source>
</evidence>
<feature type="transmembrane region" description="Helical" evidence="7">
    <location>
        <begin position="16"/>
        <end position="37"/>
    </location>
</feature>
<dbReference type="InterPro" id="IPR036837">
    <property type="entry name" value="Cation_efflux_CTD_sf"/>
</dbReference>
<dbReference type="PANTHER" id="PTHR43840">
    <property type="entry name" value="MITOCHONDRIAL METAL TRANSPORTER 1-RELATED"/>
    <property type="match status" value="1"/>
</dbReference>
<dbReference type="SUPFAM" id="SSF160240">
    <property type="entry name" value="Cation efflux protein cytoplasmic domain-like"/>
    <property type="match status" value="1"/>
</dbReference>
<feature type="transmembrane region" description="Helical" evidence="7">
    <location>
        <begin position="87"/>
        <end position="106"/>
    </location>
</feature>
<dbReference type="GO" id="GO:0016020">
    <property type="term" value="C:membrane"/>
    <property type="evidence" value="ECO:0007669"/>
    <property type="project" value="UniProtKB-SubCell"/>
</dbReference>
<organism evidence="10 11">
    <name type="scientific">Priestia megaterium</name>
    <name type="common">Bacillus megaterium</name>
    <dbReference type="NCBI Taxonomy" id="1404"/>
    <lineage>
        <taxon>Bacteria</taxon>
        <taxon>Bacillati</taxon>
        <taxon>Bacillota</taxon>
        <taxon>Bacilli</taxon>
        <taxon>Bacillales</taxon>
        <taxon>Bacillaceae</taxon>
        <taxon>Priestia</taxon>
    </lineage>
</organism>
<keyword evidence="4 7" id="KW-0812">Transmembrane</keyword>
<dbReference type="Gene3D" id="3.30.70.1350">
    <property type="entry name" value="Cation efflux protein, cytoplasmic domain"/>
    <property type="match status" value="1"/>
</dbReference>
<dbReference type="Proteomes" id="UP000501868">
    <property type="component" value="Chromosome"/>
</dbReference>
<evidence type="ECO:0000259" key="9">
    <source>
        <dbReference type="Pfam" id="PF16916"/>
    </source>
</evidence>
<evidence type="ECO:0000256" key="3">
    <source>
        <dbReference type="ARBA" id="ARBA00022448"/>
    </source>
</evidence>
<evidence type="ECO:0000256" key="2">
    <source>
        <dbReference type="ARBA" id="ARBA00008114"/>
    </source>
</evidence>
<name>A0A6H1NVU1_PRIMG</name>
<evidence type="ECO:0000259" key="8">
    <source>
        <dbReference type="Pfam" id="PF01545"/>
    </source>
</evidence>
<protein>
    <submittedName>
        <fullName evidence="10">Cation transporter</fullName>
    </submittedName>
</protein>
<evidence type="ECO:0000256" key="5">
    <source>
        <dbReference type="ARBA" id="ARBA00022989"/>
    </source>
</evidence>
<dbReference type="InterPro" id="IPR027470">
    <property type="entry name" value="Cation_efflux_CTD"/>
</dbReference>
<dbReference type="PANTHER" id="PTHR43840:SF50">
    <property type="entry name" value="MANGANESE EFFLUX SYSTEM PROTEIN MNES"/>
    <property type="match status" value="1"/>
</dbReference>
<accession>A0A6H1NVU1</accession>
<dbReference type="InterPro" id="IPR050291">
    <property type="entry name" value="CDF_Transporter"/>
</dbReference>
<sequence>MNEQGYLDLKRGERGAIISIIAYICLSSLKLAVGFIANSEALKADGLNNATDIIASIAVLIGLKLSQRPADDDHPYGHWKSETVASMVASFIMMVVGIQVTYEAITSIFNGKNESPDLVSAWTGLFCALVMYFVYRYNKKLSREINSQSVMAAAKDNLSDAWVSVGTFIGIVGAQFNLPWLDPITAIIVGLLICKTGWEIFRDASHYLTDGFDEKQIETYKETIINCYGVKGVKDIKARNYGNNVVVDIVILVNSDLDIRGAHDIATKVENELIKEHNVYDVHVHVEPN</sequence>
<dbReference type="InterPro" id="IPR058533">
    <property type="entry name" value="Cation_efflux_TM"/>
</dbReference>
<dbReference type="Pfam" id="PF16916">
    <property type="entry name" value="ZT_dimer"/>
    <property type="match status" value="1"/>
</dbReference>
<keyword evidence="6 7" id="KW-0472">Membrane</keyword>
<feature type="domain" description="Cation efflux protein cytoplasmic" evidence="9">
    <location>
        <begin position="213"/>
        <end position="288"/>
    </location>
</feature>
<reference evidence="10 11" key="1">
    <citation type="submission" date="2020-04" db="EMBL/GenBank/DDBJ databases">
        <title>Genome-Wide Identification of 5-Methylcytosine Sites in Bacterial Genomes By High-Throughput Sequencing of MspJI Restriction Fragments.</title>
        <authorList>
            <person name="Wu V."/>
        </authorList>
    </citation>
    <scope>NUCLEOTIDE SEQUENCE [LARGE SCALE GENOMIC DNA]</scope>
    <source>
        <strain evidence="10 11">S2</strain>
    </source>
</reference>
<dbReference type="EMBL" id="CP051128">
    <property type="protein sequence ID" value="QIZ05399.1"/>
    <property type="molecule type" value="Genomic_DNA"/>
</dbReference>
<keyword evidence="3" id="KW-0813">Transport</keyword>
<evidence type="ECO:0000313" key="11">
    <source>
        <dbReference type="Proteomes" id="UP000501868"/>
    </source>
</evidence>
<dbReference type="FunFam" id="1.20.1510.10:FF:000006">
    <property type="entry name" value="Divalent cation efflux transporter"/>
    <property type="match status" value="1"/>
</dbReference>
<keyword evidence="5 7" id="KW-1133">Transmembrane helix</keyword>
<dbReference type="InterPro" id="IPR002524">
    <property type="entry name" value="Cation_efflux"/>
</dbReference>
<feature type="transmembrane region" description="Helical" evidence="7">
    <location>
        <begin position="118"/>
        <end position="135"/>
    </location>
</feature>
<comment type="similarity">
    <text evidence="2">Belongs to the cation diffusion facilitator (CDF) transporter (TC 2.A.4) family.</text>
</comment>
<feature type="domain" description="Cation efflux protein transmembrane" evidence="8">
    <location>
        <begin position="17"/>
        <end position="208"/>
    </location>
</feature>
<evidence type="ECO:0000256" key="7">
    <source>
        <dbReference type="SAM" id="Phobius"/>
    </source>
</evidence>
<dbReference type="InterPro" id="IPR027469">
    <property type="entry name" value="Cation_efflux_TMD_sf"/>
</dbReference>
<dbReference type="Gene3D" id="1.20.1510.10">
    <property type="entry name" value="Cation efflux protein transmembrane domain"/>
    <property type="match status" value="1"/>
</dbReference>
<reference evidence="10 11" key="2">
    <citation type="submission" date="2020-04" db="EMBL/GenBank/DDBJ databases">
        <authorList>
            <person name="Fomenkov A."/>
            <person name="Anton B.P."/>
            <person name="Roberts R.J."/>
        </authorList>
    </citation>
    <scope>NUCLEOTIDE SEQUENCE [LARGE SCALE GENOMIC DNA]</scope>
    <source>
        <strain evidence="10 11">S2</strain>
    </source>
</reference>
<evidence type="ECO:0000313" key="10">
    <source>
        <dbReference type="EMBL" id="QIZ05399.1"/>
    </source>
</evidence>
<dbReference type="AlphaFoldDB" id="A0A6H1NVU1"/>
<dbReference type="GO" id="GO:0008324">
    <property type="term" value="F:monoatomic cation transmembrane transporter activity"/>
    <property type="evidence" value="ECO:0007669"/>
    <property type="project" value="InterPro"/>
</dbReference>
<dbReference type="NCBIfam" id="TIGR01297">
    <property type="entry name" value="CDF"/>
    <property type="match status" value="1"/>
</dbReference>
<proteinExistence type="inferred from homology"/>
<dbReference type="SUPFAM" id="SSF161111">
    <property type="entry name" value="Cation efflux protein transmembrane domain-like"/>
    <property type="match status" value="1"/>
</dbReference>
<evidence type="ECO:0000256" key="1">
    <source>
        <dbReference type="ARBA" id="ARBA00004141"/>
    </source>
</evidence>
<gene>
    <name evidence="10" type="ORF">HFZ78_00310</name>
</gene>
<comment type="subcellular location">
    <subcellularLocation>
        <location evidence="1">Membrane</location>
        <topology evidence="1">Multi-pass membrane protein</topology>
    </subcellularLocation>
</comment>
<evidence type="ECO:0000256" key="6">
    <source>
        <dbReference type="ARBA" id="ARBA00023136"/>
    </source>
</evidence>
<dbReference type="Pfam" id="PF01545">
    <property type="entry name" value="Cation_efflux"/>
    <property type="match status" value="1"/>
</dbReference>